<evidence type="ECO:0000313" key="2">
    <source>
        <dbReference type="Proteomes" id="UP001157502"/>
    </source>
</evidence>
<reference evidence="1" key="1">
    <citation type="submission" date="2021-05" db="EMBL/GenBank/DDBJ databases">
        <authorList>
            <person name="Pan Q."/>
            <person name="Jouanno E."/>
            <person name="Zahm M."/>
            <person name="Klopp C."/>
            <person name="Cabau C."/>
            <person name="Louis A."/>
            <person name="Berthelot C."/>
            <person name="Parey E."/>
            <person name="Roest Crollius H."/>
            <person name="Montfort J."/>
            <person name="Robinson-Rechavi M."/>
            <person name="Bouchez O."/>
            <person name="Lampietro C."/>
            <person name="Lopez Roques C."/>
            <person name="Donnadieu C."/>
            <person name="Postlethwait J."/>
            <person name="Bobe J."/>
            <person name="Dillon D."/>
            <person name="Chandos A."/>
            <person name="von Hippel F."/>
            <person name="Guiguen Y."/>
        </authorList>
    </citation>
    <scope>NUCLEOTIDE SEQUENCE</scope>
    <source>
        <strain evidence="1">YG-Jan2019</strain>
    </source>
</reference>
<dbReference type="Proteomes" id="UP001157502">
    <property type="component" value="Chromosome 1"/>
</dbReference>
<comment type="caution">
    <text evidence="1">The sequence shown here is derived from an EMBL/GenBank/DDBJ whole genome shotgun (WGS) entry which is preliminary data.</text>
</comment>
<gene>
    <name evidence="1" type="ORF">DPEC_G00012900</name>
</gene>
<dbReference type="EMBL" id="CM055728">
    <property type="protein sequence ID" value="KAJ8016968.1"/>
    <property type="molecule type" value="Genomic_DNA"/>
</dbReference>
<evidence type="ECO:0000313" key="1">
    <source>
        <dbReference type="EMBL" id="KAJ8016968.1"/>
    </source>
</evidence>
<name>A0ACC2HM53_DALPE</name>
<organism evidence="1 2">
    <name type="scientific">Dallia pectoralis</name>
    <name type="common">Alaska blackfish</name>
    <dbReference type="NCBI Taxonomy" id="75939"/>
    <lineage>
        <taxon>Eukaryota</taxon>
        <taxon>Metazoa</taxon>
        <taxon>Chordata</taxon>
        <taxon>Craniata</taxon>
        <taxon>Vertebrata</taxon>
        <taxon>Euteleostomi</taxon>
        <taxon>Actinopterygii</taxon>
        <taxon>Neopterygii</taxon>
        <taxon>Teleostei</taxon>
        <taxon>Protacanthopterygii</taxon>
        <taxon>Esociformes</taxon>
        <taxon>Umbridae</taxon>
        <taxon>Dallia</taxon>
    </lineage>
</organism>
<proteinExistence type="predicted"/>
<sequence length="1239" mass="134780">MLSVSVWFSPQRVRRQSKQANSVLKVTDYHVKCSVASRYAHTTVQSSLWNQLAVAKEAAFDVDLPSAAFISNFSITSNGKVYVALVKERGAARKIYDAAKKKGKTAGLVATKEREIERFRVAVSVPPGTQISFSLTYEELLPRRLGHYELSLALRPGRLVRNLTLDVSIAERTGLSFVKVLPLKTSRLLSNTVSDDSKAPASTRILKKPGCASIHYSPSLEQQSSVSPKGLNADYVIQYDVELSDFIGDIQVFDGHFVHFFAPRGLPVVPKDVIFVIDVSGSMIGTKIKQTKQAMATILGDLREADHFNIITFSDKVHSWKKGGTVRATPNNLREAKEFVNRIIADGWTNINAALLSAAQLVNPSSSSDGAHRVPLVLFLTDGEATIGITAGEYILSNARNALGSASLFGLAFGDDADFPLLKRLALENRGVARMVYEDADAALQLKGFYDEVASPLLSDIQLTYLDDQAFDVSRSLFPNYFQGSELVVTGKVKPGVRDLKVSLSANGYKQKVKMENDVAISKEEGNKTISGMDCPGATDGLSSFVHRLWAYFTIKELLLAKLNSTDSAVQKLLGEKATNLSLKYNFVTPVTSLVVVKPDEDDIPPTASTTTAPPGTTTTASPATTKITMANFSNTKPAPPIPVKKPRTVKAKPSPLITKSPPAQPPPQSRKTATPKLPSKPKVVPPPSRKSTNSSSKTMKTATAAPNHLRTARVSPSRTFPTPLPNLFRSAAAFAPGRTSTTPLHTTGKTVTTTTTRSSTSTSTTTTPTTTTSTTTPTTTTSTTTSTTPTISTTTTSTTPTTSTTTTTNTSLDRFNLTLALLPMKPATPFPISVRTVPPSVRVASSSTENVTASATDADLAQFTTHQYGLRIHPLAPAPEGSKTDQDADVDQIATFVSATFAPMPGATDEPKLWEASRLSDVFTSIQIERKDMDLVKDYDITYDNYDYDRNYDPWDESVSTLQPVPASRLSSLRVFSSSVDGDPHFVVQLPKLKQNLCFTVDGMANDVLRLIEDPERGILVDGHLISAPSKHDAQDRDRTYFDQIIVSSAGGGTGWLSAITVTITLDTVIVEGEGQDTLPTNQQGSVTRQGVKVSMENVNGFHQSCLIQMANDISFLVLFHHYKHPSYLQMAHLGFYITDGQGLSTSTRGLLGQFQHADISVSQVEEHHVTGPRPGKDGVLSRGILWWGEIHVPVILEFKTLKDTVRKRHLGRCWVVPKAEVEMLLRHPYQSYVVDHL</sequence>
<protein>
    <submittedName>
        <fullName evidence="1">Uncharacterized protein</fullName>
    </submittedName>
</protein>
<keyword evidence="2" id="KW-1185">Reference proteome</keyword>
<accession>A0ACC2HM53</accession>